<dbReference type="InterPro" id="IPR038136">
    <property type="entry name" value="CofD-like_dom_sf"/>
</dbReference>
<dbReference type="Proteomes" id="UP000316238">
    <property type="component" value="Unassembled WGS sequence"/>
</dbReference>
<dbReference type="InterPro" id="IPR002882">
    <property type="entry name" value="CofD"/>
</dbReference>
<dbReference type="Pfam" id="PF01933">
    <property type="entry name" value="CofD"/>
    <property type="match status" value="1"/>
</dbReference>
<reference evidence="2" key="1">
    <citation type="submission" date="2017-07" db="EMBL/GenBank/DDBJ databases">
        <title>The cable genome - Insights into the physiology and evolution of filamentous bacteria capable of sulfide oxidation via long distance electron transfer.</title>
        <authorList>
            <person name="Thorup C."/>
            <person name="Bjerg J.T."/>
            <person name="Schreiber L."/>
            <person name="Nielsen L.P."/>
            <person name="Kjeldsen K.U."/>
            <person name="Boesen T."/>
            <person name="Boggild A."/>
            <person name="Meysman F."/>
            <person name="Geelhoed J."/>
            <person name="Schramm A."/>
        </authorList>
    </citation>
    <scope>NUCLEOTIDE SEQUENCE [LARGE SCALE GENOMIC DNA]</scope>
    <source>
        <strain evidence="2">GS</strain>
    </source>
</reference>
<dbReference type="PANTHER" id="PTHR30135">
    <property type="entry name" value="UNCHARACTERIZED PROTEIN YVCK-RELATED"/>
    <property type="match status" value="1"/>
</dbReference>
<evidence type="ECO:0008006" key="4">
    <source>
        <dbReference type="Google" id="ProtNLM"/>
    </source>
</evidence>
<evidence type="ECO:0000313" key="3">
    <source>
        <dbReference type="Proteomes" id="UP000316238"/>
    </source>
</evidence>
<evidence type="ECO:0000256" key="1">
    <source>
        <dbReference type="ARBA" id="ARBA00022490"/>
    </source>
</evidence>
<keyword evidence="1" id="KW-0963">Cytoplasm</keyword>
<dbReference type="PANTHER" id="PTHR30135:SF3">
    <property type="entry name" value="GLUCONEOGENESIS FACTOR-RELATED"/>
    <property type="match status" value="1"/>
</dbReference>
<dbReference type="GO" id="GO:0043743">
    <property type="term" value="F:LPPG:FO 2-phospho-L-lactate transferase activity"/>
    <property type="evidence" value="ECO:0007669"/>
    <property type="project" value="InterPro"/>
</dbReference>
<dbReference type="Gene3D" id="3.40.50.10680">
    <property type="entry name" value="CofD-like domains"/>
    <property type="match status" value="1"/>
</dbReference>
<dbReference type="InterPro" id="IPR010119">
    <property type="entry name" value="Gluconeogen_factor"/>
</dbReference>
<accession>A0A521G262</accession>
<evidence type="ECO:0000313" key="2">
    <source>
        <dbReference type="EMBL" id="TAA74951.1"/>
    </source>
</evidence>
<gene>
    <name evidence="2" type="ORF">CDV28_11436</name>
</gene>
<dbReference type="AlphaFoldDB" id="A0A521G262"/>
<protein>
    <recommendedName>
        <fullName evidence="4">YvcK family protein</fullName>
    </recommendedName>
</protein>
<organism evidence="2 3">
    <name type="scientific">Candidatus Electronema aureum</name>
    <dbReference type="NCBI Taxonomy" id="2005002"/>
    <lineage>
        <taxon>Bacteria</taxon>
        <taxon>Pseudomonadati</taxon>
        <taxon>Thermodesulfobacteriota</taxon>
        <taxon>Desulfobulbia</taxon>
        <taxon>Desulfobulbales</taxon>
        <taxon>Desulfobulbaceae</taxon>
        <taxon>Candidatus Electronema</taxon>
    </lineage>
</organism>
<keyword evidence="3" id="KW-1185">Reference proteome</keyword>
<sequence>MAENKISFLQEVLQGLTKKRFAPLDFLGTGSLTERVFSLALGEEPPLMPGMLGCGREWQQLADGLRGFDVSGLRVVALGGGTGLSKIVGGDSRRPEWRETPFSGLKEIFPHLCSIVCVTDDGGSTGEMLKDFPLIGLGDLRHVLLSSVRSSSLKNQYRLDDEKAAETAVILHRLFNCRFNRSPESAEQLWQESGASPEALPVPLAGYLSDLVRRLFTDQRMKTALQRPQCCGNLLIAAAIYGKLPSFFRTTELIANQKRLQSATLEGISDLALAIGAGRQAVLPCTATPAQLQVLYANGVLVTGEAKAGAAERGCPVEQVTVRFSEEPQLPDEAAEQLRRADIIILAPGSLYTSIIPILQVPGLAELIRANNNALKLLVANIWVQQGETDATLDAPEKRFYVSDLIRAYDHNIPGGIQNLFSHVLTLDLADIPGSVLQNYALEKKEPIYVDSERVRELGFEPVQGRIFSQDMLRREHIVQHDPAALASAVRGLWALRTSGFLTTPLPPTVRRSAVIAEHLVNICTDRLLPCIRSEEISRIVGTLAFRQISLLSEQPKDLEVADREQLAAAAAEILWRHADIHPAHLSSVRGISLVSTARWSRSQQWDNVFSFYDPEDGCIKIRQDQAEDISRLEMPLLVGLGQSLLGNYCQEKHLEPVFFRELQAGRIYWLMVREQQELNSFLSLDELDEYLQLAQMARSPKQRRLYARTVNGEEGFMPPGLLFGLFFAWYLDNRFAPNIDYMMSVRKNGPSELVAKQAETVRRQEKLVRFFRERVFRNRIS</sequence>
<dbReference type="SUPFAM" id="SSF142338">
    <property type="entry name" value="CofD-like"/>
    <property type="match status" value="1"/>
</dbReference>
<comment type="caution">
    <text evidence="2">The sequence shown here is derived from an EMBL/GenBank/DDBJ whole genome shotgun (WGS) entry which is preliminary data.</text>
</comment>
<name>A0A521G262_9BACT</name>
<proteinExistence type="predicted"/>
<dbReference type="EMBL" id="NQJD01000014">
    <property type="protein sequence ID" value="TAA74951.1"/>
    <property type="molecule type" value="Genomic_DNA"/>
</dbReference>